<feature type="region of interest" description="Disordered" evidence="1">
    <location>
        <begin position="123"/>
        <end position="169"/>
    </location>
</feature>
<accession>A0A4R3VSR3</accession>
<evidence type="ECO:0000313" key="4">
    <source>
        <dbReference type="Proteomes" id="UP000295197"/>
    </source>
</evidence>
<sequence length="169" mass="20346">MKKLLYFTLLIGGLFVFNQSAKAQVNVNINLGSQPMWGPVGYEYVRYYYIPEIDVYYDVASRRYTYLQGNRWVTKSKLPGRYKKFDIYRSYKVVINDRNPWHYHSKNRSRYGHYASHRHQPILRDAPRHHHGRGSHVVERKAPSKHVKHYKKDKNHKKNNNHKHSHKRS</sequence>
<dbReference type="OrthoDB" id="799522at2"/>
<feature type="signal peptide" evidence="2">
    <location>
        <begin position="1"/>
        <end position="23"/>
    </location>
</feature>
<dbReference type="RefSeq" id="WP_132777813.1">
    <property type="nucleotide sequence ID" value="NZ_SMBZ01000022.1"/>
</dbReference>
<feature type="compositionally biased region" description="Basic residues" evidence="1">
    <location>
        <begin position="143"/>
        <end position="169"/>
    </location>
</feature>
<feature type="compositionally biased region" description="Basic residues" evidence="1">
    <location>
        <begin position="123"/>
        <end position="134"/>
    </location>
</feature>
<reference evidence="3 4" key="1">
    <citation type="submission" date="2019-03" db="EMBL/GenBank/DDBJ databases">
        <title>Genomic Encyclopedia of Type Strains, Phase IV (KMG-IV): sequencing the most valuable type-strain genomes for metagenomic binning, comparative biology and taxonomic classification.</title>
        <authorList>
            <person name="Goeker M."/>
        </authorList>
    </citation>
    <scope>NUCLEOTIDE SEQUENCE [LARGE SCALE GENOMIC DNA]</scope>
    <source>
        <strain evidence="3 4">DSM 22362</strain>
    </source>
</reference>
<comment type="caution">
    <text evidence="3">The sequence shown here is derived from an EMBL/GenBank/DDBJ whole genome shotgun (WGS) entry which is preliminary data.</text>
</comment>
<feature type="chain" id="PRO_5020859903" evidence="2">
    <location>
        <begin position="24"/>
        <end position="169"/>
    </location>
</feature>
<evidence type="ECO:0000256" key="1">
    <source>
        <dbReference type="SAM" id="MobiDB-lite"/>
    </source>
</evidence>
<keyword evidence="2" id="KW-0732">Signal</keyword>
<dbReference type="Proteomes" id="UP000295197">
    <property type="component" value="Unassembled WGS sequence"/>
</dbReference>
<proteinExistence type="predicted"/>
<evidence type="ECO:0000256" key="2">
    <source>
        <dbReference type="SAM" id="SignalP"/>
    </source>
</evidence>
<protein>
    <submittedName>
        <fullName evidence="3">Uncharacterized protein</fullName>
    </submittedName>
</protein>
<evidence type="ECO:0000313" key="3">
    <source>
        <dbReference type="EMBL" id="TCV12866.1"/>
    </source>
</evidence>
<gene>
    <name evidence="3" type="ORF">EDC17_102235</name>
</gene>
<keyword evidence="4" id="KW-1185">Reference proteome</keyword>
<organism evidence="3 4">
    <name type="scientific">Sphingobacterium alimentarium</name>
    <dbReference type="NCBI Taxonomy" id="797292"/>
    <lineage>
        <taxon>Bacteria</taxon>
        <taxon>Pseudomonadati</taxon>
        <taxon>Bacteroidota</taxon>
        <taxon>Sphingobacteriia</taxon>
        <taxon>Sphingobacteriales</taxon>
        <taxon>Sphingobacteriaceae</taxon>
        <taxon>Sphingobacterium</taxon>
    </lineage>
</organism>
<dbReference type="EMBL" id="SMBZ01000022">
    <property type="protein sequence ID" value="TCV12866.1"/>
    <property type="molecule type" value="Genomic_DNA"/>
</dbReference>
<dbReference type="AlphaFoldDB" id="A0A4R3VSR3"/>
<name>A0A4R3VSR3_9SPHI</name>